<evidence type="ECO:0000313" key="8">
    <source>
        <dbReference type="Proteomes" id="UP000706124"/>
    </source>
</evidence>
<evidence type="ECO:0000256" key="1">
    <source>
        <dbReference type="ARBA" id="ARBA00004141"/>
    </source>
</evidence>
<feature type="transmembrane region" description="Helical" evidence="5">
    <location>
        <begin position="197"/>
        <end position="217"/>
    </location>
</feature>
<keyword evidence="2 5" id="KW-0812">Transmembrane</keyword>
<evidence type="ECO:0000256" key="4">
    <source>
        <dbReference type="ARBA" id="ARBA00023136"/>
    </source>
</evidence>
<feature type="transmembrane region" description="Helical" evidence="5">
    <location>
        <begin position="41"/>
        <end position="67"/>
    </location>
</feature>
<dbReference type="EMBL" id="SRPO01000174">
    <property type="protein sequence ID" value="KAG5937707.1"/>
    <property type="molecule type" value="Genomic_DNA"/>
</dbReference>
<organism evidence="7 8">
    <name type="scientific">Claviceps pazoutovae</name>
    <dbReference type="NCBI Taxonomy" id="1649127"/>
    <lineage>
        <taxon>Eukaryota</taxon>
        <taxon>Fungi</taxon>
        <taxon>Dikarya</taxon>
        <taxon>Ascomycota</taxon>
        <taxon>Pezizomycotina</taxon>
        <taxon>Sordariomycetes</taxon>
        <taxon>Hypocreomycetidae</taxon>
        <taxon>Hypocreales</taxon>
        <taxon>Clavicipitaceae</taxon>
        <taxon>Claviceps</taxon>
    </lineage>
</organism>
<accession>A0A9P7MBW8</accession>
<feature type="transmembrane region" description="Helical" evidence="5">
    <location>
        <begin position="269"/>
        <end position="291"/>
    </location>
</feature>
<proteinExistence type="predicted"/>
<dbReference type="PROSITE" id="PS50850">
    <property type="entry name" value="MFS"/>
    <property type="match status" value="1"/>
</dbReference>
<keyword evidence="3 5" id="KW-1133">Transmembrane helix</keyword>
<dbReference type="Gene3D" id="1.20.1720.10">
    <property type="entry name" value="Multidrug resistance protein D"/>
    <property type="match status" value="1"/>
</dbReference>
<feature type="transmembrane region" description="Helical" evidence="5">
    <location>
        <begin position="79"/>
        <end position="98"/>
    </location>
</feature>
<comment type="caution">
    <text evidence="7">The sequence shown here is derived from an EMBL/GenBank/DDBJ whole genome shotgun (WGS) entry which is preliminary data.</text>
</comment>
<keyword evidence="4 5" id="KW-0472">Membrane</keyword>
<comment type="subcellular location">
    <subcellularLocation>
        <location evidence="1">Membrane</location>
        <topology evidence="1">Multi-pass membrane protein</topology>
    </subcellularLocation>
</comment>
<dbReference type="Gene3D" id="1.20.1250.20">
    <property type="entry name" value="MFS general substrate transporter like domains"/>
    <property type="match status" value="1"/>
</dbReference>
<dbReference type="SUPFAM" id="SSF103473">
    <property type="entry name" value="MFS general substrate transporter"/>
    <property type="match status" value="1"/>
</dbReference>
<gene>
    <name evidence="7" type="ORF">E4U60_001758</name>
</gene>
<reference evidence="7 8" key="1">
    <citation type="journal article" date="2020" name="bioRxiv">
        <title>Whole genome comparisons of ergot fungi reveals the divergence and evolution of species within the genus Claviceps are the result of varying mechanisms driving genome evolution and host range expansion.</title>
        <authorList>
            <person name="Wyka S.A."/>
            <person name="Mondo S.J."/>
            <person name="Liu M."/>
            <person name="Dettman J."/>
            <person name="Nalam V."/>
            <person name="Broders K.D."/>
        </authorList>
    </citation>
    <scope>NUCLEOTIDE SEQUENCE [LARGE SCALE GENOMIC DNA]</scope>
    <source>
        <strain evidence="7 8">CCC 1485</strain>
    </source>
</reference>
<dbReference type="Proteomes" id="UP000706124">
    <property type="component" value="Unassembled WGS sequence"/>
</dbReference>
<sequence>MSQSQHPDEAFEADTRQYDGIITSSSLPEAPPSPTIPASRFWLLSTSVCLGLLLAMMDTSIVATSLFSIGTELKDIANVNWVALAYTLAYMGCAVVFARISDIIGRRDALVAAYVLFVGFSVACGCARTMHQLIAFRTLQGVGGSGLYALAMIVLPESSPRHLRPHISAMIGFFVAVAGVLGPVLGGLLTEYASWRWVFWINGPIGVVALAVFLLSWPKKEHRPVLHRHSWKELDYPGAILTIAAAVLVVFAFQNAGGSSSTNNHWSSALFIAPLTLGILSWIALFAWQYAVERRFASRFSPIFPIRLFHHAMYSSGLLNTLLLGFPYLLLIYVVPLRIQVVGGKSALLAGIMLLPMLVSVAVGSILSGAVNARKRVILESLLVGSCLMLLGCGLLTTLSVQELDTAKLLGFIVFGGLGFGLTVSSSTIIASQEVPPRDYASAQGILAQLRIFGGSLGIAASTAILRKETDSTPASPSLSSLHVTRSASMRRADDDLSKVRGTYGRAFHTDMLVATVLSGAAVAFTLAALLQRWRRRRAEEASVPAGAEKVMTSGGD</sequence>
<evidence type="ECO:0000256" key="5">
    <source>
        <dbReference type="SAM" id="Phobius"/>
    </source>
</evidence>
<dbReference type="InterPro" id="IPR011701">
    <property type="entry name" value="MFS"/>
</dbReference>
<dbReference type="InterPro" id="IPR036259">
    <property type="entry name" value="MFS_trans_sf"/>
</dbReference>
<dbReference type="InterPro" id="IPR020846">
    <property type="entry name" value="MFS_dom"/>
</dbReference>
<feature type="transmembrane region" description="Helical" evidence="5">
    <location>
        <begin position="136"/>
        <end position="155"/>
    </location>
</feature>
<keyword evidence="8" id="KW-1185">Reference proteome</keyword>
<feature type="transmembrane region" description="Helical" evidence="5">
    <location>
        <begin position="238"/>
        <end position="257"/>
    </location>
</feature>
<feature type="transmembrane region" description="Helical" evidence="5">
    <location>
        <begin position="167"/>
        <end position="185"/>
    </location>
</feature>
<dbReference type="GO" id="GO:0005886">
    <property type="term" value="C:plasma membrane"/>
    <property type="evidence" value="ECO:0007669"/>
    <property type="project" value="TreeGrafter"/>
</dbReference>
<feature type="transmembrane region" description="Helical" evidence="5">
    <location>
        <begin position="377"/>
        <end position="397"/>
    </location>
</feature>
<dbReference type="OrthoDB" id="440553at2759"/>
<feature type="transmembrane region" description="Helical" evidence="5">
    <location>
        <begin position="512"/>
        <end position="531"/>
    </location>
</feature>
<evidence type="ECO:0000313" key="7">
    <source>
        <dbReference type="EMBL" id="KAG5937707.1"/>
    </source>
</evidence>
<name>A0A9P7MBW8_9HYPO</name>
<dbReference type="PRINTS" id="PR01036">
    <property type="entry name" value="TCRTETB"/>
</dbReference>
<evidence type="ECO:0000256" key="2">
    <source>
        <dbReference type="ARBA" id="ARBA00022692"/>
    </source>
</evidence>
<protein>
    <recommendedName>
        <fullName evidence="6">Major facilitator superfamily (MFS) profile domain-containing protein</fullName>
    </recommendedName>
</protein>
<dbReference type="PANTHER" id="PTHR23501">
    <property type="entry name" value="MAJOR FACILITATOR SUPERFAMILY"/>
    <property type="match status" value="1"/>
</dbReference>
<dbReference type="PANTHER" id="PTHR23501:SF43">
    <property type="entry name" value="MULTIDRUG TRANSPORTER, PUTATIVE (AFU_ORTHOLOGUE AFUA_6G03040)-RELATED"/>
    <property type="match status" value="1"/>
</dbReference>
<feature type="transmembrane region" description="Helical" evidence="5">
    <location>
        <begin position="409"/>
        <end position="431"/>
    </location>
</feature>
<evidence type="ECO:0000256" key="3">
    <source>
        <dbReference type="ARBA" id="ARBA00022989"/>
    </source>
</evidence>
<dbReference type="GO" id="GO:0022857">
    <property type="term" value="F:transmembrane transporter activity"/>
    <property type="evidence" value="ECO:0007669"/>
    <property type="project" value="InterPro"/>
</dbReference>
<feature type="domain" description="Major facilitator superfamily (MFS) profile" evidence="6">
    <location>
        <begin position="44"/>
        <end position="537"/>
    </location>
</feature>
<feature type="transmembrane region" description="Helical" evidence="5">
    <location>
        <begin position="110"/>
        <end position="130"/>
    </location>
</feature>
<dbReference type="AlphaFoldDB" id="A0A9P7MBW8"/>
<dbReference type="Pfam" id="PF07690">
    <property type="entry name" value="MFS_1"/>
    <property type="match status" value="1"/>
</dbReference>
<evidence type="ECO:0000259" key="6">
    <source>
        <dbReference type="PROSITE" id="PS50850"/>
    </source>
</evidence>
<feature type="transmembrane region" description="Helical" evidence="5">
    <location>
        <begin position="347"/>
        <end position="370"/>
    </location>
</feature>
<feature type="transmembrane region" description="Helical" evidence="5">
    <location>
        <begin position="312"/>
        <end position="335"/>
    </location>
</feature>